<organism evidence="5 6">
    <name type="scientific">Sporobacter termitidis DSM 10068</name>
    <dbReference type="NCBI Taxonomy" id="1123282"/>
    <lineage>
        <taxon>Bacteria</taxon>
        <taxon>Bacillati</taxon>
        <taxon>Bacillota</taxon>
        <taxon>Clostridia</taxon>
        <taxon>Eubacteriales</taxon>
        <taxon>Oscillospiraceae</taxon>
        <taxon>Sporobacter</taxon>
    </lineage>
</organism>
<evidence type="ECO:0000256" key="2">
    <source>
        <dbReference type="ARBA" id="ARBA00023012"/>
    </source>
</evidence>
<evidence type="ECO:0000313" key="5">
    <source>
        <dbReference type="EMBL" id="SHH65394.1"/>
    </source>
</evidence>
<dbReference type="InterPro" id="IPR036890">
    <property type="entry name" value="HATPase_C_sf"/>
</dbReference>
<evidence type="ECO:0000256" key="1">
    <source>
        <dbReference type="ARBA" id="ARBA00022777"/>
    </source>
</evidence>
<reference evidence="5 6" key="1">
    <citation type="submission" date="2016-11" db="EMBL/GenBank/DDBJ databases">
        <authorList>
            <person name="Jaros S."/>
            <person name="Januszkiewicz K."/>
            <person name="Wedrychowicz H."/>
        </authorList>
    </citation>
    <scope>NUCLEOTIDE SEQUENCE [LARGE SCALE GENOMIC DNA]</scope>
    <source>
        <strain evidence="5 6">DSM 10068</strain>
    </source>
</reference>
<gene>
    <name evidence="5" type="ORF">SAMN02745823_00637</name>
</gene>
<keyword evidence="1 5" id="KW-0808">Transferase</keyword>
<dbReference type="STRING" id="1123282.SAMN02745823_00637"/>
<feature type="transmembrane region" description="Helical" evidence="3">
    <location>
        <begin position="56"/>
        <end position="76"/>
    </location>
</feature>
<proteinExistence type="predicted"/>
<dbReference type="Proteomes" id="UP000183995">
    <property type="component" value="Unassembled WGS sequence"/>
</dbReference>
<dbReference type="InterPro" id="IPR050640">
    <property type="entry name" value="Bact_2-comp_sensor_kinase"/>
</dbReference>
<keyword evidence="6" id="KW-1185">Reference proteome</keyword>
<keyword evidence="3" id="KW-1133">Transmembrane helix</keyword>
<dbReference type="Pfam" id="PF06580">
    <property type="entry name" value="His_kinase"/>
    <property type="match status" value="1"/>
</dbReference>
<dbReference type="InterPro" id="IPR010559">
    <property type="entry name" value="Sig_transdc_His_kin_internal"/>
</dbReference>
<dbReference type="InterPro" id="IPR003594">
    <property type="entry name" value="HATPase_dom"/>
</dbReference>
<keyword evidence="2" id="KW-0902">Two-component regulatory system</keyword>
<dbReference type="InterPro" id="IPR005467">
    <property type="entry name" value="His_kinase_dom"/>
</dbReference>
<dbReference type="PANTHER" id="PTHR34220">
    <property type="entry name" value="SENSOR HISTIDINE KINASE YPDA"/>
    <property type="match status" value="1"/>
</dbReference>
<evidence type="ECO:0000256" key="3">
    <source>
        <dbReference type="SAM" id="Phobius"/>
    </source>
</evidence>
<accession>A0A1M5UR50</accession>
<evidence type="ECO:0000259" key="4">
    <source>
        <dbReference type="PROSITE" id="PS50109"/>
    </source>
</evidence>
<dbReference type="GO" id="GO:0016020">
    <property type="term" value="C:membrane"/>
    <property type="evidence" value="ECO:0007669"/>
    <property type="project" value="InterPro"/>
</dbReference>
<dbReference type="AlphaFoldDB" id="A0A1M5UR50"/>
<protein>
    <submittedName>
        <fullName evidence="5">Histidine kinase-, DNA gyrase B-, and HSP90-like ATPase</fullName>
    </submittedName>
</protein>
<feature type="transmembrane region" description="Helical" evidence="3">
    <location>
        <begin position="27"/>
        <end position="49"/>
    </location>
</feature>
<dbReference type="SUPFAM" id="SSF55874">
    <property type="entry name" value="ATPase domain of HSP90 chaperone/DNA topoisomerase II/histidine kinase"/>
    <property type="match status" value="1"/>
</dbReference>
<sequence length="301" mass="34062">MVCNTVILLLLLIQSIRLYIRDAEGFLIFIAILAINLYSVDAILFSLGFKTDSSFLQVYIMIFAAVMVFLLSVQYFTAIRHLQSSIKQTQDAEIAFLRAQINPHFLYNALNSVAALCATVPEKAEEVVLELSKYLRRSFDFKRMDAMSTLAQELELLEAYLYIEKTRFGDRLEVVYDIDETLNFPVPPLVLQPLVENAVKHGLMGSIVGGTVKISIRPEGDEAVFTIEDNGIGMETGKPGQLLEESAQTGGIGVRNIDRRLKMLYSRGLSIRSEKGRGTQVRFALPLRQEEHRKKRILPWR</sequence>
<dbReference type="Gene3D" id="3.30.565.10">
    <property type="entry name" value="Histidine kinase-like ATPase, C-terminal domain"/>
    <property type="match status" value="1"/>
</dbReference>
<feature type="domain" description="Histidine kinase" evidence="4">
    <location>
        <begin position="190"/>
        <end position="289"/>
    </location>
</feature>
<dbReference type="PROSITE" id="PS50109">
    <property type="entry name" value="HIS_KIN"/>
    <property type="match status" value="1"/>
</dbReference>
<dbReference type="GO" id="GO:0000155">
    <property type="term" value="F:phosphorelay sensor kinase activity"/>
    <property type="evidence" value="ECO:0007669"/>
    <property type="project" value="InterPro"/>
</dbReference>
<keyword evidence="1 5" id="KW-0418">Kinase</keyword>
<keyword evidence="3" id="KW-0472">Membrane</keyword>
<evidence type="ECO:0000313" key="6">
    <source>
        <dbReference type="Proteomes" id="UP000183995"/>
    </source>
</evidence>
<dbReference type="Pfam" id="PF02518">
    <property type="entry name" value="HATPase_c"/>
    <property type="match status" value="1"/>
</dbReference>
<keyword evidence="3" id="KW-0812">Transmembrane</keyword>
<dbReference type="PANTHER" id="PTHR34220:SF7">
    <property type="entry name" value="SENSOR HISTIDINE KINASE YPDA"/>
    <property type="match status" value="1"/>
</dbReference>
<name>A0A1M5UR50_9FIRM</name>
<dbReference type="EMBL" id="FQXV01000001">
    <property type="protein sequence ID" value="SHH65394.1"/>
    <property type="molecule type" value="Genomic_DNA"/>
</dbReference>